<accession>A0ACB8ZWR7</accession>
<protein>
    <submittedName>
        <fullName evidence="1">Uncharacterized protein</fullName>
    </submittedName>
</protein>
<comment type="caution">
    <text evidence="1">The sequence shown here is derived from an EMBL/GenBank/DDBJ whole genome shotgun (WGS) entry which is preliminary data.</text>
</comment>
<gene>
    <name evidence="1" type="ORF">L6452_28157</name>
</gene>
<reference evidence="1 2" key="2">
    <citation type="journal article" date="2022" name="Mol. Ecol. Resour.">
        <title>The genomes of chicory, endive, great burdock and yacon provide insights into Asteraceae paleo-polyploidization history and plant inulin production.</title>
        <authorList>
            <person name="Fan W."/>
            <person name="Wang S."/>
            <person name="Wang H."/>
            <person name="Wang A."/>
            <person name="Jiang F."/>
            <person name="Liu H."/>
            <person name="Zhao H."/>
            <person name="Xu D."/>
            <person name="Zhang Y."/>
        </authorList>
    </citation>
    <scope>NUCLEOTIDE SEQUENCE [LARGE SCALE GENOMIC DNA]</scope>
    <source>
        <strain evidence="2">cv. Niubang</strain>
    </source>
</reference>
<evidence type="ECO:0000313" key="1">
    <source>
        <dbReference type="EMBL" id="KAI3702419.1"/>
    </source>
</evidence>
<dbReference type="EMBL" id="CM042055">
    <property type="protein sequence ID" value="KAI3702419.1"/>
    <property type="molecule type" value="Genomic_DNA"/>
</dbReference>
<dbReference type="Proteomes" id="UP001055879">
    <property type="component" value="Linkage Group LG09"/>
</dbReference>
<sequence length="103" mass="11836">MGAGGPDEEDNKWPPWLKLLLCESFFGAGGPDEEDNKWPPWLKPLLCESFFVQCKLHADSHKLIFGRIRWTVMRIRNFAPNMEFMVTPPSSGFPKDLWSPKGE</sequence>
<name>A0ACB8ZWR7_ARCLA</name>
<reference evidence="2" key="1">
    <citation type="journal article" date="2022" name="Mol. Ecol. Resour.">
        <title>The genomes of chicory, endive, great burdock and yacon provide insights into Asteraceae palaeo-polyploidization history and plant inulin production.</title>
        <authorList>
            <person name="Fan W."/>
            <person name="Wang S."/>
            <person name="Wang H."/>
            <person name="Wang A."/>
            <person name="Jiang F."/>
            <person name="Liu H."/>
            <person name="Zhao H."/>
            <person name="Xu D."/>
            <person name="Zhang Y."/>
        </authorList>
    </citation>
    <scope>NUCLEOTIDE SEQUENCE [LARGE SCALE GENOMIC DNA]</scope>
    <source>
        <strain evidence="2">cv. Niubang</strain>
    </source>
</reference>
<keyword evidence="2" id="KW-1185">Reference proteome</keyword>
<evidence type="ECO:0000313" key="2">
    <source>
        <dbReference type="Proteomes" id="UP001055879"/>
    </source>
</evidence>
<proteinExistence type="predicted"/>
<organism evidence="1 2">
    <name type="scientific">Arctium lappa</name>
    <name type="common">Greater burdock</name>
    <name type="synonym">Lappa major</name>
    <dbReference type="NCBI Taxonomy" id="4217"/>
    <lineage>
        <taxon>Eukaryota</taxon>
        <taxon>Viridiplantae</taxon>
        <taxon>Streptophyta</taxon>
        <taxon>Embryophyta</taxon>
        <taxon>Tracheophyta</taxon>
        <taxon>Spermatophyta</taxon>
        <taxon>Magnoliopsida</taxon>
        <taxon>eudicotyledons</taxon>
        <taxon>Gunneridae</taxon>
        <taxon>Pentapetalae</taxon>
        <taxon>asterids</taxon>
        <taxon>campanulids</taxon>
        <taxon>Asterales</taxon>
        <taxon>Asteraceae</taxon>
        <taxon>Carduoideae</taxon>
        <taxon>Cardueae</taxon>
        <taxon>Arctiinae</taxon>
        <taxon>Arctium</taxon>
    </lineage>
</organism>